<reference evidence="10" key="1">
    <citation type="submission" date="2016-10" db="EMBL/GenBank/DDBJ databases">
        <authorList>
            <person name="Varghese N."/>
            <person name="Submissions S."/>
        </authorList>
    </citation>
    <scope>NUCLEOTIDE SEQUENCE [LARGE SCALE GENOMIC DNA]</scope>
    <source>
        <strain evidence="10">DSM 9990</strain>
    </source>
</reference>
<keyword evidence="7" id="KW-0732">Signal</keyword>
<dbReference type="EMBL" id="FOUU01000011">
    <property type="protein sequence ID" value="SFN03746.1"/>
    <property type="molecule type" value="Genomic_DNA"/>
</dbReference>
<dbReference type="AlphaFoldDB" id="A0A1I4VS20"/>
<dbReference type="GO" id="GO:0016020">
    <property type="term" value="C:membrane"/>
    <property type="evidence" value="ECO:0007669"/>
    <property type="project" value="TreeGrafter"/>
</dbReference>
<dbReference type="Proteomes" id="UP000199611">
    <property type="component" value="Unassembled WGS sequence"/>
</dbReference>
<dbReference type="Gene3D" id="3.30.2010.10">
    <property type="entry name" value="Metalloproteases ('zincins'), catalytic domain"/>
    <property type="match status" value="1"/>
</dbReference>
<dbReference type="SUPFAM" id="SSF48452">
    <property type="entry name" value="TPR-like"/>
    <property type="match status" value="1"/>
</dbReference>
<evidence type="ECO:0000313" key="10">
    <source>
        <dbReference type="Proteomes" id="UP000199611"/>
    </source>
</evidence>
<dbReference type="PANTHER" id="PTHR22726">
    <property type="entry name" value="METALLOENDOPEPTIDASE OMA1"/>
    <property type="match status" value="1"/>
</dbReference>
<evidence type="ECO:0000256" key="6">
    <source>
        <dbReference type="ARBA" id="ARBA00023049"/>
    </source>
</evidence>
<keyword evidence="2 9" id="KW-0645">Protease</keyword>
<dbReference type="STRING" id="39841.SAMN05660836_02419"/>
<dbReference type="InterPro" id="IPR019734">
    <property type="entry name" value="TPR_rpt"/>
</dbReference>
<dbReference type="OrthoDB" id="9810445at2"/>
<dbReference type="CDD" id="cd07333">
    <property type="entry name" value="M48C_bepA_like"/>
    <property type="match status" value="1"/>
</dbReference>
<dbReference type="RefSeq" id="WP_093396115.1">
    <property type="nucleotide sequence ID" value="NZ_FOUU01000011.1"/>
</dbReference>
<feature type="signal peptide" evidence="7">
    <location>
        <begin position="1"/>
        <end position="20"/>
    </location>
</feature>
<evidence type="ECO:0000259" key="8">
    <source>
        <dbReference type="Pfam" id="PF01435"/>
    </source>
</evidence>
<dbReference type="Pfam" id="PF01435">
    <property type="entry name" value="Peptidase_M48"/>
    <property type="match status" value="1"/>
</dbReference>
<accession>A0A1I4VS20</accession>
<keyword evidence="5" id="KW-0862">Zinc</keyword>
<evidence type="ECO:0000313" key="9">
    <source>
        <dbReference type="EMBL" id="SFN03746.1"/>
    </source>
</evidence>
<keyword evidence="10" id="KW-1185">Reference proteome</keyword>
<sequence length="463" mass="51390">MKRIALLCFFVLILSPLFDGAVALERADEEKLGREIVQKVEERYGFFTDPDVVMYVRRVGDRIVSAIDDPSYRYQFYVVNQEVPNAFTIPGGHVFINKGLIKILDGEGELASILAHEIAHAQARHIHRQLELQKAVAVTTLAAGIVSALLGSDPSLSQAVAIGGAAGSETLALAYSRDHEREADQIGTRYLIKAGYGPEDAVRALKRLADRTWGGNPGVPDYLKTHPGVFERIDRLSLMTADYGPGTQSPEKGDTEFYFVKALVYARSGDLTGLESLINRWEKQGIDNCIIEFARALYFNGRSDYSAAVEKATRARDLCGLNSYTAAVLADSYFKMGKSSEAEKVLMRAVLADGADPGLHYRLAIVSQERGDYSEALKHLKAISPEDRLFFRDYDYRLGTVLGVLGRLGEAHEALGDYYKREGDFRLAKFHYRKAVEHTADPVKKKEIMKKMGSGRVEDPSRP</sequence>
<dbReference type="GO" id="GO:0051603">
    <property type="term" value="P:proteolysis involved in protein catabolic process"/>
    <property type="evidence" value="ECO:0007669"/>
    <property type="project" value="TreeGrafter"/>
</dbReference>
<evidence type="ECO:0000256" key="3">
    <source>
        <dbReference type="ARBA" id="ARBA00022723"/>
    </source>
</evidence>
<evidence type="ECO:0000256" key="4">
    <source>
        <dbReference type="ARBA" id="ARBA00022801"/>
    </source>
</evidence>
<dbReference type="GO" id="GO:0046872">
    <property type="term" value="F:metal ion binding"/>
    <property type="evidence" value="ECO:0007669"/>
    <property type="project" value="UniProtKB-KW"/>
</dbReference>
<evidence type="ECO:0000256" key="5">
    <source>
        <dbReference type="ARBA" id="ARBA00022833"/>
    </source>
</evidence>
<protein>
    <submittedName>
        <fullName evidence="9">Putative Zn-dependent protease, contains TPR repeats</fullName>
    </submittedName>
</protein>
<feature type="domain" description="Peptidase M48" evidence="8">
    <location>
        <begin position="55"/>
        <end position="237"/>
    </location>
</feature>
<dbReference type="Pfam" id="PF13181">
    <property type="entry name" value="TPR_8"/>
    <property type="match status" value="2"/>
</dbReference>
<evidence type="ECO:0000256" key="7">
    <source>
        <dbReference type="SAM" id="SignalP"/>
    </source>
</evidence>
<gene>
    <name evidence="9" type="ORF">SAMN05660836_02419</name>
</gene>
<dbReference type="GO" id="GO:0004222">
    <property type="term" value="F:metalloendopeptidase activity"/>
    <property type="evidence" value="ECO:0007669"/>
    <property type="project" value="InterPro"/>
</dbReference>
<keyword evidence="4" id="KW-0378">Hydrolase</keyword>
<evidence type="ECO:0000256" key="2">
    <source>
        <dbReference type="ARBA" id="ARBA00022670"/>
    </source>
</evidence>
<organism evidence="9 10">
    <name type="scientific">Thermodesulforhabdus norvegica</name>
    <dbReference type="NCBI Taxonomy" id="39841"/>
    <lineage>
        <taxon>Bacteria</taxon>
        <taxon>Pseudomonadati</taxon>
        <taxon>Thermodesulfobacteriota</taxon>
        <taxon>Syntrophobacteria</taxon>
        <taxon>Syntrophobacterales</taxon>
        <taxon>Thermodesulforhabdaceae</taxon>
        <taxon>Thermodesulforhabdus</taxon>
    </lineage>
</organism>
<dbReference type="PANTHER" id="PTHR22726:SF1">
    <property type="entry name" value="METALLOENDOPEPTIDASE OMA1, MITOCHONDRIAL"/>
    <property type="match status" value="1"/>
</dbReference>
<dbReference type="SMART" id="SM00028">
    <property type="entry name" value="TPR"/>
    <property type="match status" value="3"/>
</dbReference>
<dbReference type="InterPro" id="IPR001915">
    <property type="entry name" value="Peptidase_M48"/>
</dbReference>
<dbReference type="InterPro" id="IPR051156">
    <property type="entry name" value="Mito/Outer_Membr_Metalloprot"/>
</dbReference>
<keyword evidence="3" id="KW-0479">Metal-binding</keyword>
<proteinExistence type="predicted"/>
<keyword evidence="6" id="KW-0482">Metalloprotease</keyword>
<name>A0A1I4VS20_9BACT</name>
<feature type="chain" id="PRO_5011767996" evidence="7">
    <location>
        <begin position="21"/>
        <end position="463"/>
    </location>
</feature>
<evidence type="ECO:0000256" key="1">
    <source>
        <dbReference type="ARBA" id="ARBA00001947"/>
    </source>
</evidence>
<dbReference type="InterPro" id="IPR011990">
    <property type="entry name" value="TPR-like_helical_dom_sf"/>
</dbReference>
<dbReference type="Gene3D" id="1.25.40.10">
    <property type="entry name" value="Tetratricopeptide repeat domain"/>
    <property type="match status" value="1"/>
</dbReference>
<comment type="cofactor">
    <cofactor evidence="1">
        <name>Zn(2+)</name>
        <dbReference type="ChEBI" id="CHEBI:29105"/>
    </cofactor>
</comment>